<dbReference type="SUPFAM" id="SSF49785">
    <property type="entry name" value="Galactose-binding domain-like"/>
    <property type="match status" value="1"/>
</dbReference>
<proteinExistence type="inferred from homology"/>
<dbReference type="FunFam" id="3.20.20.80:FF:000035">
    <property type="entry name" value="Mannosidase beta"/>
    <property type="match status" value="1"/>
</dbReference>
<dbReference type="InterPro" id="IPR017853">
    <property type="entry name" value="GH"/>
</dbReference>
<evidence type="ECO:0000256" key="11">
    <source>
        <dbReference type="SAM" id="Phobius"/>
    </source>
</evidence>
<keyword evidence="11" id="KW-1133">Transmembrane helix</keyword>
<dbReference type="EC" id="3.2.1.25" evidence="4"/>
<dbReference type="GO" id="GO:0006516">
    <property type="term" value="P:glycoprotein catabolic process"/>
    <property type="evidence" value="ECO:0007669"/>
    <property type="project" value="TreeGrafter"/>
</dbReference>
<comment type="similarity">
    <text evidence="3">Belongs to the glycosyl hydrolase 2 family.</text>
</comment>
<evidence type="ECO:0000256" key="5">
    <source>
        <dbReference type="ARBA" id="ARBA00022729"/>
    </source>
</evidence>
<evidence type="ECO:0000313" key="14">
    <source>
        <dbReference type="EMBL" id="JAI61687.1"/>
    </source>
</evidence>
<evidence type="ECO:0000256" key="7">
    <source>
        <dbReference type="ARBA" id="ARBA00023180"/>
    </source>
</evidence>
<dbReference type="EMBL" id="GDRN01083340">
    <property type="protein sequence ID" value="JAI61687.1"/>
    <property type="molecule type" value="Transcribed_RNA"/>
</dbReference>
<dbReference type="InterPro" id="IPR041625">
    <property type="entry name" value="Beta-mannosidase_Ig"/>
</dbReference>
<accession>A0A0P4W521</accession>
<dbReference type="Gene3D" id="2.60.40.10">
    <property type="entry name" value="Immunoglobulins"/>
    <property type="match status" value="3"/>
</dbReference>
<dbReference type="SUPFAM" id="SSF49303">
    <property type="entry name" value="beta-Galactosidase/glucuronidase domain"/>
    <property type="match status" value="3"/>
</dbReference>
<dbReference type="InterPro" id="IPR008979">
    <property type="entry name" value="Galactose-bd-like_sf"/>
</dbReference>
<dbReference type="GO" id="GO:0005764">
    <property type="term" value="C:lysosome"/>
    <property type="evidence" value="ECO:0007669"/>
    <property type="project" value="UniProtKB-SubCell"/>
</dbReference>
<dbReference type="InterPro" id="IPR036156">
    <property type="entry name" value="Beta-gal/glucu_dom_sf"/>
</dbReference>
<feature type="domain" description="Beta-mannosidase-like galactose-binding" evidence="13">
    <location>
        <begin position="61"/>
        <end position="240"/>
    </location>
</feature>
<dbReference type="Pfam" id="PF17753">
    <property type="entry name" value="Ig_mannosidase"/>
    <property type="match status" value="1"/>
</dbReference>
<evidence type="ECO:0000256" key="3">
    <source>
        <dbReference type="ARBA" id="ARBA00007401"/>
    </source>
</evidence>
<organism evidence="14">
    <name type="scientific">Scylla olivacea</name>
    <name type="common">Orange mud crab</name>
    <name type="synonym">Cancer olivacea</name>
    <dbReference type="NCBI Taxonomy" id="85551"/>
    <lineage>
        <taxon>Eukaryota</taxon>
        <taxon>Metazoa</taxon>
        <taxon>Ecdysozoa</taxon>
        <taxon>Arthropoda</taxon>
        <taxon>Crustacea</taxon>
        <taxon>Multicrustacea</taxon>
        <taxon>Malacostraca</taxon>
        <taxon>Eumalacostraca</taxon>
        <taxon>Eucarida</taxon>
        <taxon>Decapoda</taxon>
        <taxon>Pleocyemata</taxon>
        <taxon>Brachyura</taxon>
        <taxon>Eubrachyura</taxon>
        <taxon>Portunoidea</taxon>
        <taxon>Portunidae</taxon>
        <taxon>Portuninae</taxon>
        <taxon>Scylla</taxon>
    </lineage>
</organism>
<evidence type="ECO:0000259" key="13">
    <source>
        <dbReference type="Pfam" id="PF22666"/>
    </source>
</evidence>
<name>A0A0P4W521_SCYOL</name>
<dbReference type="SUPFAM" id="SSF51445">
    <property type="entry name" value="(Trans)glycosidases"/>
    <property type="match status" value="1"/>
</dbReference>
<comment type="catalytic activity">
    <reaction evidence="1">
        <text>Hydrolysis of terminal, non-reducing beta-D-mannose residues in beta-D-mannosides.</text>
        <dbReference type="EC" id="3.2.1.25"/>
    </reaction>
</comment>
<keyword evidence="5" id="KW-0732">Signal</keyword>
<evidence type="ECO:0000259" key="12">
    <source>
        <dbReference type="Pfam" id="PF17753"/>
    </source>
</evidence>
<comment type="subcellular location">
    <subcellularLocation>
        <location evidence="2">Lysosome</location>
    </subcellularLocation>
</comment>
<feature type="domain" description="Beta-mannosidase Ig-fold" evidence="12">
    <location>
        <begin position="877"/>
        <end position="943"/>
    </location>
</feature>
<keyword evidence="11" id="KW-0472">Membrane</keyword>
<dbReference type="FunFam" id="2.60.120.260:FF:000060">
    <property type="entry name" value="Probable beta-mannosidase"/>
    <property type="match status" value="1"/>
</dbReference>
<evidence type="ECO:0000256" key="1">
    <source>
        <dbReference type="ARBA" id="ARBA00000829"/>
    </source>
</evidence>
<keyword evidence="6" id="KW-0378">Hydrolase</keyword>
<dbReference type="Gene3D" id="3.20.20.80">
    <property type="entry name" value="Glycosidases"/>
    <property type="match status" value="1"/>
</dbReference>
<evidence type="ECO:0000256" key="2">
    <source>
        <dbReference type="ARBA" id="ARBA00004371"/>
    </source>
</evidence>
<evidence type="ECO:0000256" key="8">
    <source>
        <dbReference type="ARBA" id="ARBA00023228"/>
    </source>
</evidence>
<keyword evidence="8" id="KW-0458">Lysosome</keyword>
<dbReference type="InterPro" id="IPR013783">
    <property type="entry name" value="Ig-like_fold"/>
</dbReference>
<evidence type="ECO:0000256" key="4">
    <source>
        <dbReference type="ARBA" id="ARBA00012754"/>
    </source>
</evidence>
<dbReference type="Pfam" id="PF22666">
    <property type="entry name" value="Glyco_hydro_2_N2"/>
    <property type="match status" value="1"/>
</dbReference>
<dbReference type="PANTHER" id="PTHR43730">
    <property type="entry name" value="BETA-MANNOSIDASE"/>
    <property type="match status" value="1"/>
</dbReference>
<dbReference type="PANTHER" id="PTHR43730:SF1">
    <property type="entry name" value="BETA-MANNOSIDASE"/>
    <property type="match status" value="1"/>
</dbReference>
<dbReference type="InterPro" id="IPR054593">
    <property type="entry name" value="Beta-mannosidase-like_N2"/>
</dbReference>
<feature type="transmembrane region" description="Helical" evidence="11">
    <location>
        <begin position="21"/>
        <end position="41"/>
    </location>
</feature>
<sequence>MAPNPMNREAEARREGAWWRVYALPLACLALMCGATAYLAYASYKSTHPQPHTVIIIPSNWSLRAANKSITVGGQVPGGVYSDLLAANVLSEGDLYYRYNDLNYRWVSKENWTYSSVLNVDADVLSYTRVVLVFEGLDTAAEVFINDMSVGKSTNMFARYVFDVKNHLKASSDNTIDIWFESPVEYATRQYNIQSANYVVPPKCLPSDYNGECHANHIRKMQSSFSWDWGPAFPNSGIWKNWKLTAWNSLIVSDILFSAVPTSPLPSVPDHNFKPGWNVTVKVWCDAALASGEVLGSFTITLGEISTTTHWVTAQVSNYEALLEFNLAFSENLVDLWWPNGYGAQPLYKLTAYWENESQTENSTKVVKVGFRTVELNQDYVDLNDTSKGRHYRIYVNNVFMFMKGSNWIPAHILPEMVTPNYTRYLLQAAADVHMNCLRVWGGGIYETDVFYEIADELGILLWEDLMFACSMYPVNQAFLDTVKKEIVTQVRRLQHHPSILLWASNNENELALRDNWYGTAFNFNQYKEDYITLYVDTIRPLVLELDDSRSYVVSSPSNGIKSENDGYISQKPGDTLYGDVHYYNYISNAWVGDQTPIPRFSSEYGFQSWPSFITMRDVTIEEDWNRESPLMYHRQHHPLGQPELAVQIGIHMHMPAQDGSLKAYQDYLYLSQIHQAVATKVETEIYRRWMSEINEKGEGYTSGALYWQLDDIWQGASWASIEYGGRWKILHYYVKKMFSPVIIISSFIENENVVELYVVNEWFQNMTNATVVVSLHRYDTLGAVKTVNKSVHVEAAASSLVATLSMDDDLDQLTLCKEGLYDVRDVCFLTYKLLNSEGVLVTPENYRLLGEPKDAYILHASVQTGDITGPVATPQSNWTFNVSVKTDTVALFVWLETELPGVFSDNGFLMAQEEAQVYFYAVKEITVEDLKSSLTVKSLTDTYQKVYPFATFPENPDIHPNDIRNVVFA</sequence>
<keyword evidence="11" id="KW-0812">Transmembrane</keyword>
<keyword evidence="9" id="KW-0326">Glycosidase</keyword>
<dbReference type="Gene3D" id="2.60.120.260">
    <property type="entry name" value="Galactose-binding domain-like"/>
    <property type="match status" value="1"/>
</dbReference>
<reference evidence="14" key="1">
    <citation type="submission" date="2015-09" db="EMBL/GenBank/DDBJ databases">
        <title>Scylla olivacea transcriptome.</title>
        <authorList>
            <person name="Ikhwanuddin M."/>
        </authorList>
    </citation>
    <scope>NUCLEOTIDE SEQUENCE</scope>
</reference>
<dbReference type="GO" id="GO:0004567">
    <property type="term" value="F:beta-mannosidase activity"/>
    <property type="evidence" value="ECO:0007669"/>
    <property type="project" value="UniProtKB-EC"/>
</dbReference>
<dbReference type="AlphaFoldDB" id="A0A0P4W521"/>
<dbReference type="InterPro" id="IPR050887">
    <property type="entry name" value="Beta-mannosidase_GH2"/>
</dbReference>
<keyword evidence="7" id="KW-0325">Glycoprotein</keyword>
<evidence type="ECO:0000256" key="6">
    <source>
        <dbReference type="ARBA" id="ARBA00022801"/>
    </source>
</evidence>
<evidence type="ECO:0000256" key="10">
    <source>
        <dbReference type="ARBA" id="ARBA00033445"/>
    </source>
</evidence>
<evidence type="ECO:0000256" key="9">
    <source>
        <dbReference type="ARBA" id="ARBA00023295"/>
    </source>
</evidence>
<protein>
    <recommendedName>
        <fullName evidence="4">beta-mannosidase</fullName>
        <ecNumber evidence="4">3.2.1.25</ecNumber>
    </recommendedName>
    <alternativeName>
        <fullName evidence="10">Mannanase</fullName>
    </alternativeName>
</protein>